<evidence type="ECO:0000313" key="1">
    <source>
        <dbReference type="EMBL" id="MBD8527421.1"/>
    </source>
</evidence>
<dbReference type="RefSeq" id="WP_192030842.1">
    <property type="nucleotide sequence ID" value="NZ_JACYTR010000051.1"/>
</dbReference>
<organism evidence="1 2">
    <name type="scientific">Pseudomarimonas arenosa</name>
    <dbReference type="NCBI Taxonomy" id="2774145"/>
    <lineage>
        <taxon>Bacteria</taxon>
        <taxon>Pseudomonadati</taxon>
        <taxon>Pseudomonadota</taxon>
        <taxon>Gammaproteobacteria</taxon>
        <taxon>Lysobacterales</taxon>
        <taxon>Lysobacteraceae</taxon>
        <taxon>Pseudomarimonas</taxon>
    </lineage>
</organism>
<dbReference type="InterPro" id="IPR018775">
    <property type="entry name" value="RlaP"/>
</dbReference>
<reference evidence="1 2" key="1">
    <citation type="submission" date="2020-09" db="EMBL/GenBank/DDBJ databases">
        <title>Pseudoxanthomonas sp. CAU 1598 isolated from sand of Yaerae Beach.</title>
        <authorList>
            <person name="Kim W."/>
        </authorList>
    </citation>
    <scope>NUCLEOTIDE SEQUENCE [LARGE SCALE GENOMIC DNA]</scope>
    <source>
        <strain evidence="1 2">CAU 1598</strain>
    </source>
</reference>
<dbReference type="PANTHER" id="PTHR34817">
    <property type="entry name" value="NUCLEOTIDYLTRANSFERASE"/>
    <property type="match status" value="1"/>
</dbReference>
<accession>A0AAW3ZTC1</accession>
<comment type="caution">
    <text evidence="1">The sequence shown here is derived from an EMBL/GenBank/DDBJ whole genome shotgun (WGS) entry which is preliminary data.</text>
</comment>
<dbReference type="PANTHER" id="PTHR34817:SF2">
    <property type="entry name" value="NUCLEOTIDYLTRANSFERASE"/>
    <property type="match status" value="1"/>
</dbReference>
<protein>
    <submittedName>
        <fullName evidence="1">Nucleotidyltransferase domain-containing protein</fullName>
    </submittedName>
</protein>
<gene>
    <name evidence="1" type="ORF">IFO71_16885</name>
</gene>
<name>A0AAW3ZTC1_9GAMM</name>
<sequence>MSVDESVRAAIETSIAEIEHNKQVRVLFAAESGSRAWGCASPDSDYDVRFIYVHELEWYLRVSEPRDVIEARLPGDLDLSGWELRKTLRLFAKCNLALNEWLGSPIVYRSDDAFVERLRQLIPTFFRPPHAVLHYLRTAQSMWRDHLDQPSVRLKKVFYALRPLLACRWIEHTLSQPPTEFEKLLQAEWVSDSERQMIGELQAAKVQASEADRCPMPAELSAWLVEQMGYFEGVGPKLAVQASGEGRELDRVLAEWVVGLMGLAGAGRWERP</sequence>
<proteinExistence type="predicted"/>
<evidence type="ECO:0000313" key="2">
    <source>
        <dbReference type="Proteomes" id="UP000613768"/>
    </source>
</evidence>
<dbReference type="Pfam" id="PF10127">
    <property type="entry name" value="RlaP"/>
    <property type="match status" value="1"/>
</dbReference>
<keyword evidence="2" id="KW-1185">Reference proteome</keyword>
<dbReference type="Proteomes" id="UP000613768">
    <property type="component" value="Unassembled WGS sequence"/>
</dbReference>
<dbReference type="EMBL" id="JACYTR010000051">
    <property type="protein sequence ID" value="MBD8527421.1"/>
    <property type="molecule type" value="Genomic_DNA"/>
</dbReference>
<dbReference type="AlphaFoldDB" id="A0AAW3ZTC1"/>